<evidence type="ECO:0000313" key="2">
    <source>
        <dbReference type="Proteomes" id="UP000294498"/>
    </source>
</evidence>
<dbReference type="OrthoDB" id="669007at2"/>
<gene>
    <name evidence="1" type="ORF">EDB95_4826</name>
</gene>
<keyword evidence="2" id="KW-1185">Reference proteome</keyword>
<protein>
    <submittedName>
        <fullName evidence="1">Uncharacterized protein</fullName>
    </submittedName>
</protein>
<evidence type="ECO:0000313" key="1">
    <source>
        <dbReference type="EMBL" id="TDW96990.1"/>
    </source>
</evidence>
<proteinExistence type="predicted"/>
<accession>A0A4R8DJ12</accession>
<dbReference type="RefSeq" id="WP_133998410.1">
    <property type="nucleotide sequence ID" value="NZ_SODV01000002.1"/>
</dbReference>
<name>A0A4R8DJ12_9BACT</name>
<comment type="caution">
    <text evidence="1">The sequence shown here is derived from an EMBL/GenBank/DDBJ whole genome shotgun (WGS) entry which is preliminary data.</text>
</comment>
<sequence>MRNLLFFVVLLSCIPAGCKKDGPSFNDLSGDSTIRSVVLLYDTLAGNGQYIYVHPISVYLKYPSDSTGYLTYATSSVTGQFSFNGIDPGQAYVVYASFDSLQLHFSGMVTFPANSRTSVYASDTLKLYPTATSQNILVYRLVDPLGGAVPGGSLYLFSSQTLWAQSDSIGASYILRTDNFGRSVQTNILPGPYYVHAVGFPTGQLLTATDTLTMPVSGIISRVLPLITTGNELIYRTFDSLSDPLADCKVYLFSSRVLWENAVSFTGTPAGSVYSFSTDSTGETKEYNLAPGKYFIYAYNRYDSLKLQGVDSVILPPGGVKDTSITLKVL</sequence>
<organism evidence="1 2">
    <name type="scientific">Dinghuibacter silviterrae</name>
    <dbReference type="NCBI Taxonomy" id="1539049"/>
    <lineage>
        <taxon>Bacteria</taxon>
        <taxon>Pseudomonadati</taxon>
        <taxon>Bacteroidota</taxon>
        <taxon>Chitinophagia</taxon>
        <taxon>Chitinophagales</taxon>
        <taxon>Chitinophagaceae</taxon>
        <taxon>Dinghuibacter</taxon>
    </lineage>
</organism>
<reference evidence="1 2" key="1">
    <citation type="submission" date="2019-03" db="EMBL/GenBank/DDBJ databases">
        <title>Genomic Encyclopedia of Type Strains, Phase IV (KMG-IV): sequencing the most valuable type-strain genomes for metagenomic binning, comparative biology and taxonomic classification.</title>
        <authorList>
            <person name="Goeker M."/>
        </authorList>
    </citation>
    <scope>NUCLEOTIDE SEQUENCE [LARGE SCALE GENOMIC DNA]</scope>
    <source>
        <strain evidence="1 2">DSM 100059</strain>
    </source>
</reference>
<dbReference type="EMBL" id="SODV01000002">
    <property type="protein sequence ID" value="TDW96990.1"/>
    <property type="molecule type" value="Genomic_DNA"/>
</dbReference>
<dbReference type="Proteomes" id="UP000294498">
    <property type="component" value="Unassembled WGS sequence"/>
</dbReference>
<dbReference type="AlphaFoldDB" id="A0A4R8DJ12"/>